<evidence type="ECO:0000259" key="5">
    <source>
        <dbReference type="PROSITE" id="PS50013"/>
    </source>
</evidence>
<dbReference type="GO" id="GO:0006338">
    <property type="term" value="P:chromatin remodeling"/>
    <property type="evidence" value="ECO:0007669"/>
    <property type="project" value="UniProtKB-ARBA"/>
</dbReference>
<accession>A0A4Q4SXU7</accession>
<dbReference type="Proteomes" id="UP000293360">
    <property type="component" value="Unassembled WGS sequence"/>
</dbReference>
<evidence type="ECO:0000313" key="7">
    <source>
        <dbReference type="Proteomes" id="UP000293360"/>
    </source>
</evidence>
<reference evidence="6 7" key="1">
    <citation type="submission" date="2018-06" db="EMBL/GenBank/DDBJ databases">
        <title>Complete Genomes of Monosporascus.</title>
        <authorList>
            <person name="Robinson A.J."/>
            <person name="Natvig D.O."/>
        </authorList>
    </citation>
    <scope>NUCLEOTIDE SEQUENCE [LARGE SCALE GENOMIC DNA]</scope>
    <source>
        <strain evidence="6 7">CBS 110550</strain>
    </source>
</reference>
<dbReference type="PROSITE" id="PS00598">
    <property type="entry name" value="CHROMO_1"/>
    <property type="match status" value="1"/>
</dbReference>
<feature type="domain" description="Chromo" evidence="5">
    <location>
        <begin position="209"/>
        <end position="267"/>
    </location>
</feature>
<gene>
    <name evidence="6" type="ORF">DL764_009212</name>
</gene>
<dbReference type="PANTHER" id="PTHR22812">
    <property type="entry name" value="CHROMOBOX PROTEIN"/>
    <property type="match status" value="1"/>
</dbReference>
<dbReference type="PROSITE" id="PS50013">
    <property type="entry name" value="CHROMO_2"/>
    <property type="match status" value="1"/>
</dbReference>
<dbReference type="STRING" id="155417.A0A4Q4SXU7"/>
<dbReference type="Pfam" id="PF00385">
    <property type="entry name" value="Chromo"/>
    <property type="match status" value="1"/>
</dbReference>
<dbReference type="InterPro" id="IPR017984">
    <property type="entry name" value="Chromo_dom_subgr"/>
</dbReference>
<evidence type="ECO:0000256" key="2">
    <source>
        <dbReference type="ARBA" id="ARBA00011353"/>
    </source>
</evidence>
<dbReference type="AlphaFoldDB" id="A0A4Q4SXU7"/>
<name>A0A4Q4SXU7_9PEZI</name>
<feature type="compositionally biased region" description="Low complexity" evidence="4">
    <location>
        <begin position="163"/>
        <end position="175"/>
    </location>
</feature>
<keyword evidence="3" id="KW-0539">Nucleus</keyword>
<evidence type="ECO:0000256" key="3">
    <source>
        <dbReference type="ARBA" id="ARBA00023242"/>
    </source>
</evidence>
<dbReference type="InterPro" id="IPR016197">
    <property type="entry name" value="Chromo-like_dom_sf"/>
</dbReference>
<keyword evidence="7" id="KW-1185">Reference proteome</keyword>
<dbReference type="SUPFAM" id="SSF54160">
    <property type="entry name" value="Chromo domain-like"/>
    <property type="match status" value="1"/>
</dbReference>
<feature type="region of interest" description="Disordered" evidence="4">
    <location>
        <begin position="36"/>
        <end position="207"/>
    </location>
</feature>
<dbReference type="Gene3D" id="2.40.50.40">
    <property type="match status" value="1"/>
</dbReference>
<comment type="subunit">
    <text evidence="2">Component of the NuA4 histone acetyltransferase complex.</text>
</comment>
<comment type="caution">
    <text evidence="6">The sequence shown here is derived from an EMBL/GenBank/DDBJ whole genome shotgun (WGS) entry which is preliminary data.</text>
</comment>
<proteinExistence type="predicted"/>
<feature type="compositionally biased region" description="Low complexity" evidence="4">
    <location>
        <begin position="189"/>
        <end position="198"/>
    </location>
</feature>
<dbReference type="InterPro" id="IPR051219">
    <property type="entry name" value="Heterochromatin_chromo-domain"/>
</dbReference>
<feature type="compositionally biased region" description="Basic and acidic residues" evidence="4">
    <location>
        <begin position="74"/>
        <end position="93"/>
    </location>
</feature>
<dbReference type="EMBL" id="QJNU01000820">
    <property type="protein sequence ID" value="RYO85227.1"/>
    <property type="molecule type" value="Genomic_DNA"/>
</dbReference>
<dbReference type="PRINTS" id="PR00504">
    <property type="entry name" value="CHROMODOMAIN"/>
</dbReference>
<comment type="subcellular location">
    <subcellularLocation>
        <location evidence="1">Nucleus</location>
    </subcellularLocation>
</comment>
<evidence type="ECO:0000256" key="1">
    <source>
        <dbReference type="ARBA" id="ARBA00004123"/>
    </source>
</evidence>
<protein>
    <recommendedName>
        <fullName evidence="5">Chromo domain-containing protein</fullName>
    </recommendedName>
</protein>
<dbReference type="InterPro" id="IPR023780">
    <property type="entry name" value="Chromo_domain"/>
</dbReference>
<evidence type="ECO:0000256" key="4">
    <source>
        <dbReference type="SAM" id="MobiDB-lite"/>
    </source>
</evidence>
<dbReference type="SMART" id="SM00298">
    <property type="entry name" value="CHROMO"/>
    <property type="match status" value="1"/>
</dbReference>
<dbReference type="InterPro" id="IPR023779">
    <property type="entry name" value="Chromodomain_CS"/>
</dbReference>
<dbReference type="CDD" id="cd00024">
    <property type="entry name" value="CD_CSD"/>
    <property type="match status" value="1"/>
</dbReference>
<dbReference type="InterPro" id="IPR000953">
    <property type="entry name" value="Chromo/chromo_shadow_dom"/>
</dbReference>
<organism evidence="6 7">
    <name type="scientific">Monosporascus ibericus</name>
    <dbReference type="NCBI Taxonomy" id="155417"/>
    <lineage>
        <taxon>Eukaryota</taxon>
        <taxon>Fungi</taxon>
        <taxon>Dikarya</taxon>
        <taxon>Ascomycota</taxon>
        <taxon>Pezizomycotina</taxon>
        <taxon>Sordariomycetes</taxon>
        <taxon>Xylariomycetidae</taxon>
        <taxon>Xylariales</taxon>
        <taxon>Xylariales incertae sedis</taxon>
        <taxon>Monosporascus</taxon>
    </lineage>
</organism>
<evidence type="ECO:0000313" key="6">
    <source>
        <dbReference type="EMBL" id="RYO85227.1"/>
    </source>
</evidence>
<dbReference type="OrthoDB" id="433924at2759"/>
<dbReference type="GO" id="GO:0005634">
    <property type="term" value="C:nucleus"/>
    <property type="evidence" value="ECO:0007669"/>
    <property type="project" value="UniProtKB-SubCell"/>
</dbReference>
<sequence length="267" mass="28842">MSSIKHSLFGRQSSDFRAIASSMDYLGGLKHEETDRDILQSVDSDTAPVDPAGSQDSQQNTDKKEDAVANGGSPHEDFDSLSKSDGEVKESGARKTSGRAMERSIVRIQAQEEASDDAGQEAPARPVTRGRQAAPKKPVTRSMSGVTGAASLKRKRGVQTGTRARPVRAAAEAARTSLSMQNAKRAKHTPTSSAASKPKAARPKTSDVYEVEKITNSRLNKGKGTIEYLVKWEGYSASQSTWEPAKNLESCPQMIARYNKSQKSKSK</sequence>